<evidence type="ECO:0000313" key="3">
    <source>
        <dbReference type="Proteomes" id="UP000269154"/>
    </source>
</evidence>
<dbReference type="Gene3D" id="3.30.830.10">
    <property type="entry name" value="Metalloenzyme, LuxS/M16 peptidase-like"/>
    <property type="match status" value="4"/>
</dbReference>
<proteinExistence type="predicted"/>
<dbReference type="FunFam" id="3.30.830.10:FF:000034">
    <property type="entry name" value="presequence protease 1, chloroplastic/mitochondrial"/>
    <property type="match status" value="1"/>
</dbReference>
<dbReference type="SUPFAM" id="SSF63411">
    <property type="entry name" value="LuxS/MPP-like metallohydrolase"/>
    <property type="match status" value="4"/>
</dbReference>
<dbReference type="InterPro" id="IPR011249">
    <property type="entry name" value="Metalloenz_LuxS/M16"/>
</dbReference>
<evidence type="ECO:0000259" key="1">
    <source>
        <dbReference type="SMART" id="SM01264"/>
    </source>
</evidence>
<dbReference type="GO" id="GO:0004222">
    <property type="term" value="F:metalloendopeptidase activity"/>
    <property type="evidence" value="ECO:0007669"/>
    <property type="project" value="TreeGrafter"/>
</dbReference>
<dbReference type="PANTHER" id="PTHR43016:SF13">
    <property type="entry name" value="PRESEQUENCE PROTEASE, MITOCHONDRIAL"/>
    <property type="match status" value="1"/>
</dbReference>
<dbReference type="PANTHER" id="PTHR43016">
    <property type="entry name" value="PRESEQUENCE PROTEASE"/>
    <property type="match status" value="1"/>
</dbReference>
<dbReference type="Pfam" id="PF08367">
    <property type="entry name" value="M16C_assoc"/>
    <property type="match status" value="1"/>
</dbReference>
<gene>
    <name evidence="2" type="ORF">D5R40_24620</name>
</gene>
<dbReference type="SMART" id="SM01264">
    <property type="entry name" value="M16C_associated"/>
    <property type="match status" value="1"/>
</dbReference>
<reference evidence="2 3" key="1">
    <citation type="journal article" date="2018" name="ACS Chem. Biol.">
        <title>Ketoreductase domain dysfunction expands chemodiversity: malyngamide biosynthesis in the cyanobacterium Okeania hirsuta.</title>
        <authorList>
            <person name="Moss N.A."/>
            <person name="Leao T."/>
            <person name="Rankin M."/>
            <person name="McCullough T.M."/>
            <person name="Qu P."/>
            <person name="Korobeynikov A."/>
            <person name="Smith J.L."/>
            <person name="Gerwick L."/>
            <person name="Gerwick W.H."/>
        </authorList>
    </citation>
    <scope>NUCLEOTIDE SEQUENCE [LARGE SCALE GENOMIC DNA]</scope>
    <source>
        <strain evidence="2 3">PAB10Feb10-1</strain>
    </source>
</reference>
<dbReference type="Pfam" id="PF05193">
    <property type="entry name" value="Peptidase_M16_C"/>
    <property type="match status" value="1"/>
</dbReference>
<protein>
    <recommendedName>
        <fullName evidence="1">Peptidase M16C associated domain-containing protein</fullName>
    </recommendedName>
</protein>
<dbReference type="EMBL" id="RCBY01000190">
    <property type="protein sequence ID" value="RQH29634.1"/>
    <property type="molecule type" value="Genomic_DNA"/>
</dbReference>
<dbReference type="Proteomes" id="UP000269154">
    <property type="component" value="Unassembled WGS sequence"/>
</dbReference>
<dbReference type="InterPro" id="IPR013578">
    <property type="entry name" value="Peptidase_M16C_assoc"/>
</dbReference>
<accession>A0A3N6RGX6</accession>
<comment type="caution">
    <text evidence="2">The sequence shown here is derived from an EMBL/GenBank/DDBJ whole genome shotgun (WGS) entry which is preliminary data.</text>
</comment>
<dbReference type="OrthoDB" id="9762027at2"/>
<dbReference type="GO" id="GO:0046872">
    <property type="term" value="F:metal ion binding"/>
    <property type="evidence" value="ECO:0007669"/>
    <property type="project" value="InterPro"/>
</dbReference>
<organism evidence="2 3">
    <name type="scientific">Okeania hirsuta</name>
    <dbReference type="NCBI Taxonomy" id="1458930"/>
    <lineage>
        <taxon>Bacteria</taxon>
        <taxon>Bacillati</taxon>
        <taxon>Cyanobacteriota</taxon>
        <taxon>Cyanophyceae</taxon>
        <taxon>Oscillatoriophycideae</taxon>
        <taxon>Oscillatoriales</taxon>
        <taxon>Microcoleaceae</taxon>
        <taxon>Okeania</taxon>
    </lineage>
</organism>
<evidence type="ECO:0000313" key="2">
    <source>
        <dbReference type="EMBL" id="RQH29634.1"/>
    </source>
</evidence>
<dbReference type="InterPro" id="IPR055130">
    <property type="entry name" value="PreP_C"/>
</dbReference>
<dbReference type="InterPro" id="IPR007863">
    <property type="entry name" value="Peptidase_M16_C"/>
</dbReference>
<feature type="domain" description="Peptidase M16C associated" evidence="1">
    <location>
        <begin position="470"/>
        <end position="721"/>
    </location>
</feature>
<dbReference type="RefSeq" id="WP_124155331.1">
    <property type="nucleotide sequence ID" value="NZ_CAWOLW010000102.1"/>
</dbReference>
<name>A0A3N6RGX6_9CYAN</name>
<dbReference type="InterPro" id="IPR011765">
    <property type="entry name" value="Pept_M16_N"/>
</dbReference>
<dbReference type="Pfam" id="PF00675">
    <property type="entry name" value="Peptidase_M16"/>
    <property type="match status" value="1"/>
</dbReference>
<keyword evidence="3" id="KW-1185">Reference proteome</keyword>
<sequence>MPLLSERTLEVGQQLEGFEVKAITPLKQQQMVAYQLEHLKTGAKLLHLYSEDAENLFSISFPTPPPNSTGIPHILEHSVLAGSEKYPVREPFFEMLKMSPATFINAMTGPDCTYYPVSSKVKQDLFNLAEVYFDAVFHPLLTENTFKREGHHLAPADPENPQGELKFTGVVYNEMSGVFSDPEQRLDSIANRILFPDNIYGLEYGGDPKNIPELTYEDFREFHANYYHPSNAYFVFYGNIATPEYLKFLAEKLDVFEQRKPNINITPQSQWSEPRFQEDSYPISAADSAEEKTYIMLKWLVGDSTNSDEWVALDILSRILLGNEGAPLKKAIVESQIGQDLLRSGVDSVGKETTFHIGIQGSEPDRGEAFSQLVINTLTELAETELEPNLVEAAFQQAAYQHQEIASMYPLRMLFRVMQTWIYGNDPLTFLQIGDRLVECKQRYLENPSYFNNLIREKLLNNPHRLTLILKPDQEWQSTYDQEIAAQVEEVRSQLTPEELEHIANEAEALEVESGTPNDPEAVAKLPQLQVSDLPPKPDDIPTDVEQIDGGVTLLRNHVLANGVNYLQLDFSLRGLPEDLWLYVPTYIDALRKLGAGDMDYEHIARRIASYTGGINFRTQLRTHAQDPYRPIHGFRVTLKTLDEQLEQALDLLRDLIFAVNPRDTARLRDVVNQSLAQCSSDLVYNGIYTAMLRASAGMTAEAKISQVINGLPQLELLNKVCDRFDEHGANLMAKVETIRDYVANQPLTASFTGSDNGYEVVKNTLSEWSQQQQQQPGENFANRFDPIYNLREGLAGPVQVAYCVQTMPAPHFSHPKSPLLALGAHLLGLGYLFSEIRLKGNAYGAGCSYSGLGKVISLYSYRDPHVSRTLEVFTGLIDYIKDLDWTQTDVDRAIIATIQDDSPVLRPEMATSLALERYLIGQTTEVREERYQRSLNATVADVKQTLLDVFSSGMEHSNICVMSSRAKLEEANDQMEGNTLEISDIM</sequence>
<dbReference type="AlphaFoldDB" id="A0A3N6RGX6"/>
<dbReference type="Pfam" id="PF22516">
    <property type="entry name" value="PreP_C"/>
    <property type="match status" value="1"/>
</dbReference>
<dbReference type="GO" id="GO:0016485">
    <property type="term" value="P:protein processing"/>
    <property type="evidence" value="ECO:0007669"/>
    <property type="project" value="TreeGrafter"/>
</dbReference>